<comment type="caution">
    <text evidence="4">The sequence shown here is derived from an EMBL/GenBank/DDBJ whole genome shotgun (WGS) entry which is preliminary data.</text>
</comment>
<dbReference type="PANTHER" id="PTHR11835:SF34">
    <property type="entry name" value="ISOCITRATE DEHYDROGENASE [NAD] SUBUNIT ALPHA, MITOCHONDRIAL"/>
    <property type="match status" value="1"/>
</dbReference>
<feature type="domain" description="Isopropylmalate dehydrogenase-like" evidence="3">
    <location>
        <begin position="5"/>
        <end position="331"/>
    </location>
</feature>
<accession>A0A9Q3YTD5</accession>
<keyword evidence="5" id="KW-1185">Reference proteome</keyword>
<evidence type="ECO:0000256" key="2">
    <source>
        <dbReference type="ARBA" id="ARBA00023002"/>
    </source>
</evidence>
<dbReference type="InterPro" id="IPR024084">
    <property type="entry name" value="IsoPropMal-DH-like_dom"/>
</dbReference>
<dbReference type="AlphaFoldDB" id="A0A9Q3YTD5"/>
<dbReference type="GO" id="GO:0006099">
    <property type="term" value="P:tricarboxylic acid cycle"/>
    <property type="evidence" value="ECO:0007669"/>
    <property type="project" value="TreeGrafter"/>
</dbReference>
<dbReference type="RefSeq" id="WP_228235221.1">
    <property type="nucleotide sequence ID" value="NZ_JAJGNA010000042.1"/>
</dbReference>
<evidence type="ECO:0000256" key="1">
    <source>
        <dbReference type="ARBA" id="ARBA00007769"/>
    </source>
</evidence>
<comment type="similarity">
    <text evidence="1">Belongs to the isocitrate and isopropylmalate dehydrogenases family.</text>
</comment>
<dbReference type="InterPro" id="IPR019818">
    <property type="entry name" value="IsoCit/isopropylmalate_DH_CS"/>
</dbReference>
<dbReference type="EMBL" id="JAJGNA010000042">
    <property type="protein sequence ID" value="MCC4310518.1"/>
    <property type="molecule type" value="Genomic_DNA"/>
</dbReference>
<dbReference type="Pfam" id="PF00180">
    <property type="entry name" value="Iso_dh"/>
    <property type="match status" value="1"/>
</dbReference>
<dbReference type="NCBIfam" id="NF006529">
    <property type="entry name" value="PRK08997.1"/>
    <property type="match status" value="1"/>
</dbReference>
<dbReference type="FunFam" id="3.40.718.10:FF:000014">
    <property type="entry name" value="Isocitrate dehydrogenase (NAD(+))"/>
    <property type="match status" value="1"/>
</dbReference>
<dbReference type="Proteomes" id="UP001108027">
    <property type="component" value="Unassembled WGS sequence"/>
</dbReference>
<reference evidence="4" key="1">
    <citation type="submission" date="2021-10" db="EMBL/GenBank/DDBJ databases">
        <title>The diversity and Nitrogen Metabolism of Culturable Nitrate-Utilizing Bacteria Within the Oxygen Minimum Zone of the Changjiang (Yangtze River)Estuary.</title>
        <authorList>
            <person name="Zhang D."/>
            <person name="Zheng J."/>
            <person name="Liu S."/>
            <person name="He W."/>
        </authorList>
    </citation>
    <scope>NUCLEOTIDE SEQUENCE</scope>
    <source>
        <strain evidence="4">FXH-223</strain>
    </source>
</reference>
<dbReference type="PROSITE" id="PS00470">
    <property type="entry name" value="IDH_IMDH"/>
    <property type="match status" value="1"/>
</dbReference>
<evidence type="ECO:0000313" key="4">
    <source>
        <dbReference type="EMBL" id="MCC4310518.1"/>
    </source>
</evidence>
<name>A0A9Q3YTD5_9GAMM</name>
<gene>
    <name evidence="4" type="ORF">LL252_18290</name>
</gene>
<keyword evidence="2 4" id="KW-0560">Oxidoreductase</keyword>
<dbReference type="GO" id="GO:0006102">
    <property type="term" value="P:isocitrate metabolic process"/>
    <property type="evidence" value="ECO:0007669"/>
    <property type="project" value="TreeGrafter"/>
</dbReference>
<dbReference type="EC" id="1.1.1.41" evidence="4"/>
<evidence type="ECO:0000313" key="5">
    <source>
        <dbReference type="Proteomes" id="UP001108027"/>
    </source>
</evidence>
<dbReference type="GO" id="GO:0000287">
    <property type="term" value="F:magnesium ion binding"/>
    <property type="evidence" value="ECO:0007669"/>
    <property type="project" value="InterPro"/>
</dbReference>
<dbReference type="PANTHER" id="PTHR11835">
    <property type="entry name" value="DECARBOXYLATING DEHYDROGENASES-ISOCITRATE, ISOPROPYLMALATE, TARTRATE"/>
    <property type="match status" value="1"/>
</dbReference>
<dbReference type="SMART" id="SM01329">
    <property type="entry name" value="Iso_dh"/>
    <property type="match status" value="1"/>
</dbReference>
<dbReference type="GO" id="GO:0004449">
    <property type="term" value="F:isocitrate dehydrogenase (NAD+) activity"/>
    <property type="evidence" value="ECO:0007669"/>
    <property type="project" value="UniProtKB-EC"/>
</dbReference>
<evidence type="ECO:0000259" key="3">
    <source>
        <dbReference type="SMART" id="SM01329"/>
    </source>
</evidence>
<dbReference type="GO" id="GO:0051287">
    <property type="term" value="F:NAD binding"/>
    <property type="evidence" value="ECO:0007669"/>
    <property type="project" value="InterPro"/>
</dbReference>
<dbReference type="SUPFAM" id="SSF53659">
    <property type="entry name" value="Isocitrate/Isopropylmalate dehydrogenase-like"/>
    <property type="match status" value="1"/>
</dbReference>
<protein>
    <submittedName>
        <fullName evidence="4">Isocitrate dehydrogenase</fullName>
        <ecNumber evidence="4">1.1.1.41</ecNumber>
    </submittedName>
</protein>
<sequence length="339" mass="36828">MAQTRVTVIPGDGIGPDIVAATLRLLDALECDFAYDRAIAGQTALDQGLDLVPQETLDMIEKNTVALKGPITTPVGKGFRSVNVTLRKHFDLFANLRPALSIPGVRSRYDNVDILTIRENIEGIYSGEGQMVSDDGERAELRSVITRKESKRLMRFAYEAAQRLGRRKVTVVHKANIMKSTSGLFLSVARSVAEEYPNIEHEEMIVDNCAMQLAMNPHRFDVIVTTNLFGDILSDLCAGLTGGLGLAPGANIGEHRGIFEAVHGSAPDIAGKGVANPTALMLGAGMMLEYLEMNEKAERLRAAIRHVVGEGRVVTPDLGGNASTDEFTDEFTDELIKHL</sequence>
<proteinExistence type="inferred from homology"/>
<dbReference type="Gene3D" id="3.40.718.10">
    <property type="entry name" value="Isopropylmalate Dehydrogenase"/>
    <property type="match status" value="1"/>
</dbReference>
<organism evidence="4 5">
    <name type="scientific">Alloalcanivorax marinus</name>
    <dbReference type="NCBI Taxonomy" id="1177169"/>
    <lineage>
        <taxon>Bacteria</taxon>
        <taxon>Pseudomonadati</taxon>
        <taxon>Pseudomonadota</taxon>
        <taxon>Gammaproteobacteria</taxon>
        <taxon>Oceanospirillales</taxon>
        <taxon>Alcanivoracaceae</taxon>
        <taxon>Alloalcanivorax</taxon>
    </lineage>
</organism>